<sequence length="206" mass="24395">MEFLDIPLFDDDFYKMLFRFIINMAFLTIIIRYLYYSSAKRKDYLFTYYMISIIVFFLCFTLKKYELDVGMALGLFAIFGIIRYRTDPVAIKEMTYLFIVIGVSVINSLANKKMSYSEIILGNIIVVISIAIIERVWLLKHEVTKQIVYENIENIKPENYELLKKDLEHRTGITINKVTLGDVDFLKDTAILTIYYYNEKYYSKNV</sequence>
<keyword evidence="1" id="KW-0812">Transmembrane</keyword>
<protein>
    <submittedName>
        <fullName evidence="2">DUF4956 domain-containing protein</fullName>
    </submittedName>
</protein>
<evidence type="ECO:0000313" key="3">
    <source>
        <dbReference type="Proteomes" id="UP001176883"/>
    </source>
</evidence>
<dbReference type="InterPro" id="IPR032531">
    <property type="entry name" value="DUF4956"/>
</dbReference>
<dbReference type="Pfam" id="PF16316">
    <property type="entry name" value="DUF4956"/>
    <property type="match status" value="1"/>
</dbReference>
<proteinExistence type="predicted"/>
<feature type="transmembrane region" description="Helical" evidence="1">
    <location>
        <begin position="16"/>
        <end position="34"/>
    </location>
</feature>
<dbReference type="EMBL" id="JAUOEK010000129">
    <property type="protein sequence ID" value="MDO5970693.1"/>
    <property type="molecule type" value="Genomic_DNA"/>
</dbReference>
<keyword evidence="1" id="KW-1133">Transmembrane helix</keyword>
<gene>
    <name evidence="2" type="ORF">Q4Q35_12820</name>
</gene>
<feature type="transmembrane region" description="Helical" evidence="1">
    <location>
        <begin position="116"/>
        <end position="138"/>
    </location>
</feature>
<reference evidence="2" key="1">
    <citation type="submission" date="2023-07" db="EMBL/GenBank/DDBJ databases">
        <title>Two novel species in the genus Flavivirga.</title>
        <authorList>
            <person name="Kwon K."/>
        </authorList>
    </citation>
    <scope>NUCLEOTIDE SEQUENCE</scope>
    <source>
        <strain evidence="2">KCTC 52353</strain>
    </source>
</reference>
<dbReference type="RefSeq" id="WP_303278386.1">
    <property type="nucleotide sequence ID" value="NZ_JAUOEK010000129.1"/>
</dbReference>
<comment type="caution">
    <text evidence="2">The sequence shown here is derived from an EMBL/GenBank/DDBJ whole genome shotgun (WGS) entry which is preliminary data.</text>
</comment>
<feature type="transmembrane region" description="Helical" evidence="1">
    <location>
        <begin position="46"/>
        <end position="63"/>
    </location>
</feature>
<evidence type="ECO:0000256" key="1">
    <source>
        <dbReference type="SAM" id="Phobius"/>
    </source>
</evidence>
<name>A0ABT8WC12_9FLAO</name>
<dbReference type="Proteomes" id="UP001176883">
    <property type="component" value="Unassembled WGS sequence"/>
</dbReference>
<keyword evidence="3" id="KW-1185">Reference proteome</keyword>
<feature type="transmembrane region" description="Helical" evidence="1">
    <location>
        <begin position="93"/>
        <end position="110"/>
    </location>
</feature>
<feature type="transmembrane region" description="Helical" evidence="1">
    <location>
        <begin position="69"/>
        <end position="86"/>
    </location>
</feature>
<evidence type="ECO:0000313" key="2">
    <source>
        <dbReference type="EMBL" id="MDO5970693.1"/>
    </source>
</evidence>
<accession>A0ABT8WC12</accession>
<organism evidence="2 3">
    <name type="scientific">Flavivirga aquimarina</name>
    <dbReference type="NCBI Taxonomy" id="2027862"/>
    <lineage>
        <taxon>Bacteria</taxon>
        <taxon>Pseudomonadati</taxon>
        <taxon>Bacteroidota</taxon>
        <taxon>Flavobacteriia</taxon>
        <taxon>Flavobacteriales</taxon>
        <taxon>Flavobacteriaceae</taxon>
        <taxon>Flavivirga</taxon>
    </lineage>
</organism>
<keyword evidence="1" id="KW-0472">Membrane</keyword>